<reference evidence="8 10" key="3">
    <citation type="submission" date="2018-06" db="EMBL/GenBank/DDBJ databases">
        <authorList>
            <consortium name="Pathogen Informatics"/>
            <person name="Doyle S."/>
        </authorList>
    </citation>
    <scope>NUCLEOTIDE SEQUENCE [LARGE SCALE GENOMIC DNA]</scope>
    <source>
        <strain evidence="8 10">NCTC11653</strain>
    </source>
</reference>
<dbReference type="Proteomes" id="UP000249902">
    <property type="component" value="Unassembled WGS sequence"/>
</dbReference>
<name>A0AAX2I7Z3_CAPSP</name>
<reference evidence="6" key="1">
    <citation type="journal article" date="2017" name="Genome Announc.">
        <title>Twelve Complete Reference Genomes of Clinical Isolates in the Capnocytophaga Genus.</title>
        <authorList>
            <person name="Villarma A."/>
            <person name="Gulvik C.A."/>
            <person name="Rowe L.A."/>
            <person name="Sheth M."/>
            <person name="Juieng P."/>
            <person name="Nicholson A.C."/>
            <person name="Loparev V.N."/>
            <person name="McQuiston J.R."/>
        </authorList>
    </citation>
    <scope>NUCLEOTIDE SEQUENCE</scope>
    <source>
        <strain evidence="6">KC1668</strain>
    </source>
</reference>
<dbReference type="EMBL" id="CP022385">
    <property type="protein sequence ID" value="ATA85509.1"/>
    <property type="molecule type" value="Genomic_DNA"/>
</dbReference>
<keyword evidence="3 5" id="KW-1133">Transmembrane helix</keyword>
<evidence type="ECO:0000256" key="2">
    <source>
        <dbReference type="ARBA" id="ARBA00022692"/>
    </source>
</evidence>
<dbReference type="KEGG" id="cspu:CGC55_03030"/>
<evidence type="ECO:0000313" key="9">
    <source>
        <dbReference type="Proteomes" id="UP000217301"/>
    </source>
</evidence>
<dbReference type="EMBL" id="UAVP01000003">
    <property type="protein sequence ID" value="SQA74516.1"/>
    <property type="molecule type" value="Genomic_DNA"/>
</dbReference>
<evidence type="ECO:0000256" key="3">
    <source>
        <dbReference type="ARBA" id="ARBA00022989"/>
    </source>
</evidence>
<dbReference type="Pfam" id="PF05105">
    <property type="entry name" value="Phage_holin_4_1"/>
    <property type="match status" value="1"/>
</dbReference>
<dbReference type="RefSeq" id="WP_002681632.1">
    <property type="nucleotide sequence ID" value="NZ_CP022385.1"/>
</dbReference>
<evidence type="ECO:0000313" key="7">
    <source>
        <dbReference type="EMBL" id="ATA85509.1"/>
    </source>
</evidence>
<keyword evidence="9" id="KW-1185">Reference proteome</keyword>
<protein>
    <submittedName>
        <fullName evidence="6 8">Holin</fullName>
    </submittedName>
</protein>
<evidence type="ECO:0000256" key="5">
    <source>
        <dbReference type="SAM" id="Phobius"/>
    </source>
</evidence>
<dbReference type="InterPro" id="IPR006480">
    <property type="entry name" value="Phage_holin_4_1"/>
</dbReference>
<keyword evidence="4 5" id="KW-0472">Membrane</keyword>
<dbReference type="Proteomes" id="UP000217301">
    <property type="component" value="Chromosome"/>
</dbReference>
<evidence type="ECO:0000256" key="1">
    <source>
        <dbReference type="ARBA" id="ARBA00004141"/>
    </source>
</evidence>
<organism evidence="8 10">
    <name type="scientific">Capnocytophaga sputigena</name>
    <dbReference type="NCBI Taxonomy" id="1019"/>
    <lineage>
        <taxon>Bacteria</taxon>
        <taxon>Pseudomonadati</taxon>
        <taxon>Bacteroidota</taxon>
        <taxon>Flavobacteriia</taxon>
        <taxon>Flavobacteriales</taxon>
        <taxon>Flavobacteriaceae</taxon>
        <taxon>Capnocytophaga</taxon>
    </lineage>
</organism>
<proteinExistence type="predicted"/>
<dbReference type="AlphaFoldDB" id="A0AAX2I7Z3"/>
<feature type="transmembrane region" description="Helical" evidence="5">
    <location>
        <begin position="87"/>
        <end position="105"/>
    </location>
</feature>
<keyword evidence="2 5" id="KW-0812">Transmembrane</keyword>
<evidence type="ECO:0000313" key="10">
    <source>
        <dbReference type="Proteomes" id="UP000249902"/>
    </source>
</evidence>
<comment type="subcellular location">
    <subcellularLocation>
        <location evidence="1">Membrane</location>
        <topology evidence="1">Multi-pass membrane protein</topology>
    </subcellularLocation>
</comment>
<reference evidence="9" key="2">
    <citation type="submission" date="2017-06" db="EMBL/GenBank/DDBJ databases">
        <title>Capnocytophaga spp. assemblies.</title>
        <authorList>
            <person name="Gulvik C.A."/>
        </authorList>
    </citation>
    <scope>NUCLEOTIDE SEQUENCE [LARGE SCALE GENOMIC DNA]</scope>
    <source>
        <strain evidence="9">KC1668</strain>
    </source>
</reference>
<gene>
    <name evidence="6" type="ORF">CGC55_03030</name>
    <name evidence="7" type="ORF">CGC55_13820</name>
    <name evidence="8" type="ORF">NCTC11653_00400</name>
</gene>
<feature type="transmembrane region" description="Helical" evidence="5">
    <location>
        <begin position="125"/>
        <end position="144"/>
    </location>
</feature>
<dbReference type="EMBL" id="CP022385">
    <property type="protein sequence ID" value="ATA83547.1"/>
    <property type="molecule type" value="Genomic_DNA"/>
</dbReference>
<evidence type="ECO:0000256" key="4">
    <source>
        <dbReference type="ARBA" id="ARBA00023136"/>
    </source>
</evidence>
<accession>A0AAX2I7Z3</accession>
<dbReference type="GO" id="GO:0016020">
    <property type="term" value="C:membrane"/>
    <property type="evidence" value="ECO:0007669"/>
    <property type="project" value="UniProtKB-SubCell"/>
</dbReference>
<evidence type="ECO:0000313" key="6">
    <source>
        <dbReference type="EMBL" id="ATA83547.1"/>
    </source>
</evidence>
<evidence type="ECO:0000313" key="8">
    <source>
        <dbReference type="EMBL" id="SQA74516.1"/>
    </source>
</evidence>
<sequence length="181" mass="21263">MTKLNYILQGFGFRDSHEFLRSSFGHTFSMLFIKMDVILSLLFATVHFLFGFNHLFLTAYVVLLIFEWITGVQASRKRGEKHESRKFGRMLLKIATYLVPIYILHTFSANVEFPSLGGFEFDPFHWLYWIVLIGIIWQLVVSLLENLDCLGFRFAKVLLKIINKKFYKTFELNDNDDNSIT</sequence>
<dbReference type="KEGG" id="cspu:CGC55_13820"/>